<keyword evidence="1" id="KW-0812">Transmembrane</keyword>
<comment type="caution">
    <text evidence="2">The sequence shown here is derived from an EMBL/GenBank/DDBJ whole genome shotgun (WGS) entry which is preliminary data.</text>
</comment>
<dbReference type="EMBL" id="SLWX01000001">
    <property type="protein sequence ID" value="TCO78191.1"/>
    <property type="molecule type" value="Genomic_DNA"/>
</dbReference>
<reference evidence="2 3" key="1">
    <citation type="submission" date="2019-03" db="EMBL/GenBank/DDBJ databases">
        <title>Genomic Encyclopedia of Type Strains, Phase IV (KMG-IV): sequencing the most valuable type-strain genomes for metagenomic binning, comparative biology and taxonomic classification.</title>
        <authorList>
            <person name="Goeker M."/>
        </authorList>
    </citation>
    <scope>NUCLEOTIDE SEQUENCE [LARGE SCALE GENOMIC DNA]</scope>
    <source>
        <strain evidence="2 3">DSM 23344</strain>
    </source>
</reference>
<sequence length="237" mass="26570">MLFRRISEHVRHQNWTAVVLDFAIVVVGVFIGIQVSNWNEGRSATAREAQLIQDLHRDFLALSNEVAEKSALLQVSKVKFSEFASAVTSEPPELDAEMQREFKETGFNLPPMAAQSATYEQLVSSGDMNLISSKDLRGLLVEHALLTRRMHVLDQQVREWSRPYVVPLVRLTMLLSDQALEKALSGAGSREDLIVALKIHEAVFAQQLALFQEHQASFSTLEELLSAELRRTTAVST</sequence>
<proteinExistence type="predicted"/>
<dbReference type="RefSeq" id="WP_117316149.1">
    <property type="nucleotide sequence ID" value="NZ_QQSW01000006.1"/>
</dbReference>
<feature type="transmembrane region" description="Helical" evidence="1">
    <location>
        <begin position="12"/>
        <end position="33"/>
    </location>
</feature>
<gene>
    <name evidence="2" type="ORF">EV688_1013</name>
</gene>
<evidence type="ECO:0000313" key="2">
    <source>
        <dbReference type="EMBL" id="TCO78191.1"/>
    </source>
</evidence>
<dbReference type="OrthoDB" id="6388784at2"/>
<name>A0A4R2KUS1_9GAMM</name>
<evidence type="ECO:0000313" key="3">
    <source>
        <dbReference type="Proteomes" id="UP000294980"/>
    </source>
</evidence>
<keyword evidence="1" id="KW-1133">Transmembrane helix</keyword>
<dbReference type="AlphaFoldDB" id="A0A4R2KUS1"/>
<accession>A0A4R2KUS1</accession>
<organism evidence="2 3">
    <name type="scientific">Chromatocurvus halotolerans</name>
    <dbReference type="NCBI Taxonomy" id="1132028"/>
    <lineage>
        <taxon>Bacteria</taxon>
        <taxon>Pseudomonadati</taxon>
        <taxon>Pseudomonadota</taxon>
        <taxon>Gammaproteobacteria</taxon>
        <taxon>Cellvibrionales</taxon>
        <taxon>Halieaceae</taxon>
        <taxon>Chromatocurvus</taxon>
    </lineage>
</organism>
<evidence type="ECO:0000256" key="1">
    <source>
        <dbReference type="SAM" id="Phobius"/>
    </source>
</evidence>
<keyword evidence="1" id="KW-0472">Membrane</keyword>
<dbReference type="Proteomes" id="UP000294980">
    <property type="component" value="Unassembled WGS sequence"/>
</dbReference>
<keyword evidence="3" id="KW-1185">Reference proteome</keyword>
<protein>
    <submittedName>
        <fullName evidence="2">Uncharacterized protein</fullName>
    </submittedName>
</protein>